<dbReference type="Gene3D" id="1.20.58.520">
    <property type="entry name" value="Amidohydrolase"/>
    <property type="match status" value="1"/>
</dbReference>
<dbReference type="Gene3D" id="3.30.110.90">
    <property type="entry name" value="Amidohydrolase"/>
    <property type="match status" value="1"/>
</dbReference>
<keyword evidence="3" id="KW-0378">Hydrolase</keyword>
<dbReference type="GO" id="GO:0016810">
    <property type="term" value="F:hydrolase activity, acting on carbon-nitrogen (but not peptide) bonds"/>
    <property type="evidence" value="ECO:0007669"/>
    <property type="project" value="InterPro"/>
</dbReference>
<accession>A0A328A8G9</accession>
<evidence type="ECO:0000256" key="1">
    <source>
        <dbReference type="SAM" id="SignalP"/>
    </source>
</evidence>
<dbReference type="SUPFAM" id="SSF51556">
    <property type="entry name" value="Metallo-dependent hydrolases"/>
    <property type="match status" value="1"/>
</dbReference>
<feature type="domain" description="Amidohydrolase-related" evidence="2">
    <location>
        <begin position="84"/>
        <end position="444"/>
    </location>
</feature>
<dbReference type="OrthoDB" id="8098664at2"/>
<dbReference type="AlphaFoldDB" id="A0A328A8G9"/>
<sequence length="449" mass="48344">MKLSRLRHRLAAAVAAGACALGLGSAAQAETTVLKNFTLIDGTGAAPAPNSGLIIQDGRITWVGPAASLRAPAGASTVDLSGKYVMPGLIDLHVHLGNVVGVVQNKNNFTRENVEKDLTTFAKYGVTTVQSMGTDGDLIFPLRAEQRAGRPNMARVYTAGQGLVFKGGYGGVPNLNNQVSTPAEATAEVNRQADKGVDFIKMWVDDELKTMPKMPPEITKAIIDAAHARKLRAVAHIFYLDDAKTLVNQGVDGFAHSVRDQKVDRALLDSMKRRGVWQIAETLSREEYMFAYGKRAPFLDDPFFAKGVSPDVIATLASPQRQQQQASNPHFHELPQFLDNAIANLAAQKAAGVKIGFGTDSGPPARFPGYSSHRELELMVKAGYTPAEALHIATGVSAEFLGSKDLGLVKPNRWADLLVLDANPTTDIRNTRTIRAVYVAGREVPNINQ</sequence>
<dbReference type="PANTHER" id="PTHR43135">
    <property type="entry name" value="ALPHA-D-RIBOSE 1-METHYLPHOSPHONATE 5-TRIPHOSPHATE DIPHOSPHATASE"/>
    <property type="match status" value="1"/>
</dbReference>
<name>A0A328A8G9_9CAUL</name>
<dbReference type="EMBL" id="QFYR01000006">
    <property type="protein sequence ID" value="RAK50765.1"/>
    <property type="molecule type" value="Genomic_DNA"/>
</dbReference>
<dbReference type="SUPFAM" id="SSF51338">
    <property type="entry name" value="Composite domain of metallo-dependent hydrolases"/>
    <property type="match status" value="1"/>
</dbReference>
<gene>
    <name evidence="3" type="ORF">DJ018_18660</name>
</gene>
<dbReference type="Gene3D" id="2.30.40.10">
    <property type="entry name" value="Urease, subunit C, domain 1"/>
    <property type="match status" value="1"/>
</dbReference>
<dbReference type="Pfam" id="PF01979">
    <property type="entry name" value="Amidohydro_1"/>
    <property type="match status" value="1"/>
</dbReference>
<dbReference type="InterPro" id="IPR032466">
    <property type="entry name" value="Metal_Hydrolase"/>
</dbReference>
<evidence type="ECO:0000313" key="4">
    <source>
        <dbReference type="Proteomes" id="UP000249725"/>
    </source>
</evidence>
<proteinExistence type="predicted"/>
<feature type="signal peptide" evidence="1">
    <location>
        <begin position="1"/>
        <end position="29"/>
    </location>
</feature>
<dbReference type="InterPro" id="IPR006680">
    <property type="entry name" value="Amidohydro-rel"/>
</dbReference>
<dbReference type="Gene3D" id="3.40.50.10910">
    <property type="entry name" value="Amidohydrolase"/>
    <property type="match status" value="1"/>
</dbReference>
<keyword evidence="4" id="KW-1185">Reference proteome</keyword>
<reference evidence="4" key="1">
    <citation type="submission" date="2018-05" db="EMBL/GenBank/DDBJ databases">
        <authorList>
            <person name="Li X."/>
        </authorList>
    </citation>
    <scope>NUCLEOTIDE SEQUENCE [LARGE SCALE GENOMIC DNA]</scope>
    <source>
        <strain evidence="4">YIM 73061</strain>
    </source>
</reference>
<dbReference type="InterPro" id="IPR011059">
    <property type="entry name" value="Metal-dep_hydrolase_composite"/>
</dbReference>
<comment type="caution">
    <text evidence="3">The sequence shown here is derived from an EMBL/GenBank/DDBJ whole genome shotgun (WGS) entry which is preliminary data.</text>
</comment>
<dbReference type="Proteomes" id="UP000249725">
    <property type="component" value="Unassembled WGS sequence"/>
</dbReference>
<feature type="chain" id="PRO_5016316142" evidence="1">
    <location>
        <begin position="30"/>
        <end position="449"/>
    </location>
</feature>
<evidence type="ECO:0000259" key="2">
    <source>
        <dbReference type="Pfam" id="PF01979"/>
    </source>
</evidence>
<dbReference type="PANTHER" id="PTHR43135:SF3">
    <property type="entry name" value="ALPHA-D-RIBOSE 1-METHYLPHOSPHONATE 5-TRIPHOSPHATE DIPHOSPHATASE"/>
    <property type="match status" value="1"/>
</dbReference>
<keyword evidence="1" id="KW-0732">Signal</keyword>
<dbReference type="InterPro" id="IPR051781">
    <property type="entry name" value="Metallo-dep_Hydrolase"/>
</dbReference>
<organism evidence="3 4">
    <name type="scientific">Phenylobacterium deserti</name>
    <dbReference type="NCBI Taxonomy" id="1914756"/>
    <lineage>
        <taxon>Bacteria</taxon>
        <taxon>Pseudomonadati</taxon>
        <taxon>Pseudomonadota</taxon>
        <taxon>Alphaproteobacteria</taxon>
        <taxon>Caulobacterales</taxon>
        <taxon>Caulobacteraceae</taxon>
        <taxon>Phenylobacterium</taxon>
    </lineage>
</organism>
<dbReference type="RefSeq" id="WP_111516494.1">
    <property type="nucleotide sequence ID" value="NZ_QFYR01000006.1"/>
</dbReference>
<protein>
    <submittedName>
        <fullName evidence="3">Amidohydrolase</fullName>
    </submittedName>
</protein>
<evidence type="ECO:0000313" key="3">
    <source>
        <dbReference type="EMBL" id="RAK50765.1"/>
    </source>
</evidence>